<protein>
    <submittedName>
        <fullName evidence="6">LysR family transcriptional regulator</fullName>
    </submittedName>
</protein>
<sequence length="299" mass="33899">MYDRRLDAVIVAAELGSFASAGRRLHISTPAVVKQVNTFEQEYGLTLFDRSRSGVRLTAAGEEFVADALPIIDRCREILRRARNRTESASAPIRLGVSMLRSGRRILDLWQRDAGRHPQIRLELVSMPDDRQSIDDIIMHLGERIDMVSTAFDAESWHGVCNTLALDAEPLCIAVTREHRLARLPRVTLDDLAGERIHIIRRHHGGNDRARDMLEQHSGIELINIDHYDLDVFNQCAQIGDPMISKPMWDGVHPQLVNVAVDWPEPVELSYGLLYALHPEPQVRDFVERIRELNGMRGA</sequence>
<name>A0A5M9ZHP9_9BIFI</name>
<dbReference type="RefSeq" id="WP_150382138.1">
    <property type="nucleotide sequence ID" value="NZ_RZUI01000022.1"/>
</dbReference>
<dbReference type="OrthoDB" id="3181812at2"/>
<dbReference type="InterPro" id="IPR005119">
    <property type="entry name" value="LysR_subst-bd"/>
</dbReference>
<dbReference type="PANTHER" id="PTHR30346:SF28">
    <property type="entry name" value="HTH-TYPE TRANSCRIPTIONAL REGULATOR CYNR"/>
    <property type="match status" value="1"/>
</dbReference>
<dbReference type="Pfam" id="PF00126">
    <property type="entry name" value="HTH_1"/>
    <property type="match status" value="1"/>
</dbReference>
<organism evidence="6 7">
    <name type="scientific">Bifidobacterium tissieri</name>
    <dbReference type="NCBI Taxonomy" id="1630162"/>
    <lineage>
        <taxon>Bacteria</taxon>
        <taxon>Bacillati</taxon>
        <taxon>Actinomycetota</taxon>
        <taxon>Actinomycetes</taxon>
        <taxon>Bifidobacteriales</taxon>
        <taxon>Bifidobacteriaceae</taxon>
        <taxon>Bifidobacterium</taxon>
    </lineage>
</organism>
<evidence type="ECO:0000256" key="1">
    <source>
        <dbReference type="ARBA" id="ARBA00009437"/>
    </source>
</evidence>
<evidence type="ECO:0000259" key="5">
    <source>
        <dbReference type="PROSITE" id="PS50931"/>
    </source>
</evidence>
<evidence type="ECO:0000256" key="4">
    <source>
        <dbReference type="ARBA" id="ARBA00023163"/>
    </source>
</evidence>
<dbReference type="AlphaFoldDB" id="A0A5M9ZHP9"/>
<dbReference type="PROSITE" id="PS50931">
    <property type="entry name" value="HTH_LYSR"/>
    <property type="match status" value="1"/>
</dbReference>
<comment type="caution">
    <text evidence="6">The sequence shown here is derived from an EMBL/GenBank/DDBJ whole genome shotgun (WGS) entry which is preliminary data.</text>
</comment>
<keyword evidence="3" id="KW-0238">DNA-binding</keyword>
<gene>
    <name evidence="6" type="ORF">EMO89_11210</name>
</gene>
<dbReference type="EMBL" id="RZUI01000022">
    <property type="protein sequence ID" value="KAA8827028.1"/>
    <property type="molecule type" value="Genomic_DNA"/>
</dbReference>
<dbReference type="Proteomes" id="UP000412028">
    <property type="component" value="Unassembled WGS sequence"/>
</dbReference>
<dbReference type="Gene3D" id="3.40.190.290">
    <property type="match status" value="1"/>
</dbReference>
<dbReference type="SUPFAM" id="SSF53850">
    <property type="entry name" value="Periplasmic binding protein-like II"/>
    <property type="match status" value="1"/>
</dbReference>
<proteinExistence type="inferred from homology"/>
<dbReference type="GO" id="GO:0003700">
    <property type="term" value="F:DNA-binding transcription factor activity"/>
    <property type="evidence" value="ECO:0007669"/>
    <property type="project" value="InterPro"/>
</dbReference>
<evidence type="ECO:0000256" key="2">
    <source>
        <dbReference type="ARBA" id="ARBA00023015"/>
    </source>
</evidence>
<evidence type="ECO:0000313" key="7">
    <source>
        <dbReference type="Proteomes" id="UP000412028"/>
    </source>
</evidence>
<accession>A0A5M9ZHP9</accession>
<comment type="similarity">
    <text evidence="1">Belongs to the LysR transcriptional regulatory family.</text>
</comment>
<dbReference type="InterPro" id="IPR000847">
    <property type="entry name" value="LysR_HTH_N"/>
</dbReference>
<dbReference type="CDD" id="cd05466">
    <property type="entry name" value="PBP2_LTTR_substrate"/>
    <property type="match status" value="1"/>
</dbReference>
<keyword evidence="4" id="KW-0804">Transcription</keyword>
<dbReference type="Pfam" id="PF03466">
    <property type="entry name" value="LysR_substrate"/>
    <property type="match status" value="1"/>
</dbReference>
<reference evidence="6 7" key="1">
    <citation type="journal article" date="2019" name="Syst. Appl. Microbiol.">
        <title>Characterization of Bifidobacterium species in feaces of the Egyptian fruit bat: Description of B. vespertilionis sp. nov. and B. rousetti sp. nov.</title>
        <authorList>
            <person name="Modesto M."/>
            <person name="Satti M."/>
            <person name="Watanabe K."/>
            <person name="Puglisi E."/>
            <person name="Morelli L."/>
            <person name="Huang C.-H."/>
            <person name="Liou J.-S."/>
            <person name="Miyashita M."/>
            <person name="Tamura T."/>
            <person name="Saito S."/>
            <person name="Mori K."/>
            <person name="Huang L."/>
            <person name="Sciavilla P."/>
            <person name="Sandri C."/>
            <person name="Spiezio C."/>
            <person name="Vitali F."/>
            <person name="Cavalieri D."/>
            <person name="Perpetuini G."/>
            <person name="Tofalo R."/>
            <person name="Bonetti A."/>
            <person name="Arita M."/>
            <person name="Mattarelli P."/>
        </authorList>
    </citation>
    <scope>NUCLEOTIDE SEQUENCE [LARGE SCALE GENOMIC DNA]</scope>
    <source>
        <strain evidence="6 7">RST7</strain>
    </source>
</reference>
<dbReference type="InterPro" id="IPR036390">
    <property type="entry name" value="WH_DNA-bd_sf"/>
</dbReference>
<dbReference type="PANTHER" id="PTHR30346">
    <property type="entry name" value="TRANSCRIPTIONAL DUAL REGULATOR HCAR-RELATED"/>
    <property type="match status" value="1"/>
</dbReference>
<evidence type="ECO:0000256" key="3">
    <source>
        <dbReference type="ARBA" id="ARBA00023125"/>
    </source>
</evidence>
<dbReference type="InterPro" id="IPR036388">
    <property type="entry name" value="WH-like_DNA-bd_sf"/>
</dbReference>
<feature type="domain" description="HTH lysR-type" evidence="5">
    <location>
        <begin position="1"/>
        <end position="58"/>
    </location>
</feature>
<dbReference type="GO" id="GO:0032993">
    <property type="term" value="C:protein-DNA complex"/>
    <property type="evidence" value="ECO:0007669"/>
    <property type="project" value="TreeGrafter"/>
</dbReference>
<dbReference type="Gene3D" id="1.10.10.10">
    <property type="entry name" value="Winged helix-like DNA-binding domain superfamily/Winged helix DNA-binding domain"/>
    <property type="match status" value="1"/>
</dbReference>
<dbReference type="SUPFAM" id="SSF46785">
    <property type="entry name" value="Winged helix' DNA-binding domain"/>
    <property type="match status" value="1"/>
</dbReference>
<keyword evidence="2" id="KW-0805">Transcription regulation</keyword>
<dbReference type="GO" id="GO:0003677">
    <property type="term" value="F:DNA binding"/>
    <property type="evidence" value="ECO:0007669"/>
    <property type="project" value="UniProtKB-KW"/>
</dbReference>
<evidence type="ECO:0000313" key="6">
    <source>
        <dbReference type="EMBL" id="KAA8827028.1"/>
    </source>
</evidence>